<dbReference type="Proteomes" id="UP000230781">
    <property type="component" value="Chromosome"/>
</dbReference>
<proteinExistence type="predicted"/>
<accession>A0A2D3PQQ7</accession>
<dbReference type="EMBL" id="CP024704">
    <property type="protein sequence ID" value="ATV69977.1"/>
    <property type="molecule type" value="Genomic_DNA"/>
</dbReference>
<dbReference type="AlphaFoldDB" id="A0A2D3PQQ7"/>
<evidence type="ECO:0000313" key="2">
    <source>
        <dbReference type="Proteomes" id="UP000230781"/>
    </source>
</evidence>
<reference evidence="1 2" key="1">
    <citation type="submission" date="2017-11" db="EMBL/GenBank/DDBJ databases">
        <title>Genome sequencing of Fusobacterium periodonticum KCOM 2555.</title>
        <authorList>
            <person name="Kook J.-K."/>
            <person name="Park S.-N."/>
            <person name="Lim Y.K."/>
        </authorList>
    </citation>
    <scope>NUCLEOTIDE SEQUENCE [LARGE SCALE GENOMIC DNA]</scope>
    <source>
        <strain evidence="1 2">KCOM 2555</strain>
    </source>
</reference>
<evidence type="ECO:0000313" key="1">
    <source>
        <dbReference type="EMBL" id="ATV69977.1"/>
    </source>
</evidence>
<organism evidence="1 2">
    <name type="scientific">Fusobacterium pseudoperiodonticum</name>
    <dbReference type="NCBI Taxonomy" id="2663009"/>
    <lineage>
        <taxon>Bacteria</taxon>
        <taxon>Fusobacteriati</taxon>
        <taxon>Fusobacteriota</taxon>
        <taxon>Fusobacteriia</taxon>
        <taxon>Fusobacteriales</taxon>
        <taxon>Fusobacteriaceae</taxon>
        <taxon>Fusobacterium</taxon>
    </lineage>
</organism>
<protein>
    <submittedName>
        <fullName evidence="1">Uncharacterized protein</fullName>
    </submittedName>
</protein>
<sequence>MLKKKNKGKIVLILAVLAFFSWIFIAPTLLSEHFHELDEAYIEKTEKIDLDRDSSLTYSVERFEQRENSYREIIEISGFAFKELKEEIKNREILIYMESENKKNNYIVKAELIQRPEILTEHLAGEDLSKHIDVGFYAKFSAIVMKNGIYKVNIVVKENDKMYFTDAKFIIKKDKGMVTILPVV</sequence>
<gene>
    <name evidence="1" type="ORF">CTM98_04535</name>
</gene>
<name>A0A2D3PQQ7_9FUSO</name>
<dbReference type="RefSeq" id="WP_100026143.1">
    <property type="nucleotide sequence ID" value="NZ_CP024704.1"/>
</dbReference>